<dbReference type="Gene3D" id="3.40.50.720">
    <property type="entry name" value="NAD(P)-binding Rossmann-like Domain"/>
    <property type="match status" value="1"/>
</dbReference>
<feature type="domain" description="Malic enzyme NAD-binding" evidence="13">
    <location>
        <begin position="271"/>
        <end position="531"/>
    </location>
</feature>
<dbReference type="InterPro" id="IPR046346">
    <property type="entry name" value="Aminoacid_DH-like_N_sf"/>
</dbReference>
<comment type="cofactor">
    <cofactor evidence="1">
        <name>Mn(2+)</name>
        <dbReference type="ChEBI" id="CHEBI:29035"/>
    </cofactor>
</comment>
<dbReference type="PRINTS" id="PR00072">
    <property type="entry name" value="MALOXRDTASE"/>
</dbReference>
<dbReference type="InterPro" id="IPR001891">
    <property type="entry name" value="Malic_OxRdtase"/>
</dbReference>
<dbReference type="SUPFAM" id="SSF51735">
    <property type="entry name" value="NAD(P)-binding Rossmann-fold domains"/>
    <property type="match status" value="1"/>
</dbReference>
<dbReference type="Pfam" id="PF00390">
    <property type="entry name" value="malic"/>
    <property type="match status" value="1"/>
</dbReference>
<feature type="binding site" evidence="8">
    <location>
        <position position="270"/>
    </location>
    <ligand>
        <name>NAD(+)</name>
        <dbReference type="ChEBI" id="CHEBI:57540"/>
    </ligand>
</feature>
<feature type="binding site" evidence="8">
    <location>
        <position position="418"/>
    </location>
    <ligand>
        <name>NAD(+)</name>
        <dbReference type="ChEBI" id="CHEBI:57540"/>
    </ligand>
</feature>
<dbReference type="NCBIfam" id="NF010052">
    <property type="entry name" value="PRK13529.1"/>
    <property type="match status" value="1"/>
</dbReference>
<organism evidence="15 16">
    <name type="scientific">Acinetobacter lwoffii</name>
    <dbReference type="NCBI Taxonomy" id="28090"/>
    <lineage>
        <taxon>Bacteria</taxon>
        <taxon>Pseudomonadati</taxon>
        <taxon>Pseudomonadota</taxon>
        <taxon>Gammaproteobacteria</taxon>
        <taxon>Moraxellales</taxon>
        <taxon>Moraxellaceae</taxon>
        <taxon>Acinetobacter</taxon>
    </lineage>
</organism>
<feature type="binding site" evidence="8 11">
    <location>
        <position position="270"/>
    </location>
    <ligand>
        <name>a divalent metal cation</name>
        <dbReference type="ChEBI" id="CHEBI:60240"/>
    </ligand>
</feature>
<dbReference type="GO" id="GO:0005829">
    <property type="term" value="C:cytosol"/>
    <property type="evidence" value="ECO:0007669"/>
    <property type="project" value="TreeGrafter"/>
</dbReference>
<dbReference type="PANTHER" id="PTHR23406">
    <property type="entry name" value="MALIC ENZYME-RELATED"/>
    <property type="match status" value="1"/>
</dbReference>
<evidence type="ECO:0000256" key="12">
    <source>
        <dbReference type="RuleBase" id="RU003427"/>
    </source>
</evidence>
<keyword evidence="4 8" id="KW-0560">Oxidoreductase</keyword>
<dbReference type="Proteomes" id="UP000787156">
    <property type="component" value="Unassembled WGS sequence"/>
</dbReference>
<dbReference type="InterPro" id="IPR015884">
    <property type="entry name" value="Malic_enzyme_CS"/>
</dbReference>
<feature type="site" description="Important for activity" evidence="8">
    <location>
        <position position="270"/>
    </location>
</feature>
<dbReference type="Gene3D" id="3.40.50.10380">
    <property type="entry name" value="Malic enzyme, N-terminal domain"/>
    <property type="match status" value="1"/>
</dbReference>
<feature type="binding site" evidence="10">
    <location>
        <position position="462"/>
    </location>
    <ligand>
        <name>(S)-malate</name>
        <dbReference type="ChEBI" id="CHEBI:15589"/>
    </ligand>
</feature>
<dbReference type="InterPro" id="IPR023667">
    <property type="entry name" value="NAD_malic_enz_proteobac"/>
</dbReference>
<evidence type="ECO:0000256" key="6">
    <source>
        <dbReference type="ARBA" id="ARBA00050168"/>
    </source>
</evidence>
<evidence type="ECO:0000256" key="7">
    <source>
        <dbReference type="ARBA" id="ARBA00052591"/>
    </source>
</evidence>
<dbReference type="GO" id="GO:0046872">
    <property type="term" value="F:metal ion binding"/>
    <property type="evidence" value="ECO:0007669"/>
    <property type="project" value="UniProtKB-KW"/>
</dbReference>
<feature type="active site" description="Proton donor" evidence="8 9">
    <location>
        <position position="104"/>
    </location>
</feature>
<name>A0A9D2USL4_ACILW</name>
<dbReference type="HAMAP" id="MF_01619">
    <property type="entry name" value="NAD_malic_enz"/>
    <property type="match status" value="1"/>
</dbReference>
<gene>
    <name evidence="8" type="primary">maeA</name>
    <name evidence="15" type="ORF">K8V79_06425</name>
</gene>
<feature type="binding site" evidence="10">
    <location>
        <position position="418"/>
    </location>
    <ligand>
        <name>(S)-malate</name>
        <dbReference type="ChEBI" id="CHEBI:15589"/>
    </ligand>
</feature>
<feature type="domain" description="Malic enzyme N-terminal" evidence="14">
    <location>
        <begin position="81"/>
        <end position="261"/>
    </location>
</feature>
<keyword evidence="3 8" id="KW-0479">Metal-binding</keyword>
<evidence type="ECO:0000256" key="5">
    <source>
        <dbReference type="ARBA" id="ARBA00023027"/>
    </source>
</evidence>
<evidence type="ECO:0000259" key="13">
    <source>
        <dbReference type="SMART" id="SM00919"/>
    </source>
</evidence>
<dbReference type="PANTHER" id="PTHR23406:SF34">
    <property type="entry name" value="NAD-DEPENDENT MALIC ENZYME, MITOCHONDRIAL"/>
    <property type="match status" value="1"/>
</dbReference>
<evidence type="ECO:0000259" key="14">
    <source>
        <dbReference type="SMART" id="SM01274"/>
    </source>
</evidence>
<evidence type="ECO:0000256" key="3">
    <source>
        <dbReference type="ARBA" id="ARBA00022723"/>
    </source>
</evidence>
<dbReference type="FunFam" id="3.40.50.10380:FF:000001">
    <property type="entry name" value="NAD-dependent malic enzyme"/>
    <property type="match status" value="1"/>
</dbReference>
<dbReference type="InterPro" id="IPR012301">
    <property type="entry name" value="Malic_N_dom"/>
</dbReference>
<feature type="binding site" evidence="8 11">
    <location>
        <position position="246"/>
    </location>
    <ligand>
        <name>a divalent metal cation</name>
        <dbReference type="ChEBI" id="CHEBI:60240"/>
    </ligand>
</feature>
<evidence type="ECO:0000256" key="1">
    <source>
        <dbReference type="ARBA" id="ARBA00001936"/>
    </source>
</evidence>
<dbReference type="InterPro" id="IPR012302">
    <property type="entry name" value="Malic_NAD-bd"/>
</dbReference>
<evidence type="ECO:0000313" key="16">
    <source>
        <dbReference type="Proteomes" id="UP000787156"/>
    </source>
</evidence>
<evidence type="ECO:0000256" key="2">
    <source>
        <dbReference type="ARBA" id="ARBA00008785"/>
    </source>
</evidence>
<dbReference type="GO" id="GO:0004471">
    <property type="term" value="F:malate dehydrogenase (decarboxylating) (NAD+) activity"/>
    <property type="evidence" value="ECO:0007669"/>
    <property type="project" value="UniProtKB-UniRule"/>
</dbReference>
<protein>
    <recommendedName>
        <fullName evidence="8">NAD-dependent malic enzyme</fullName>
        <shortName evidence="8">NAD-ME</shortName>
        <ecNumber evidence="8">1.1.1.38</ecNumber>
    </recommendedName>
</protein>
<dbReference type="PIRSF" id="PIRSF000106">
    <property type="entry name" value="ME"/>
    <property type="match status" value="1"/>
</dbReference>
<evidence type="ECO:0000256" key="8">
    <source>
        <dbReference type="HAMAP-Rule" id="MF_01619"/>
    </source>
</evidence>
<proteinExistence type="inferred from homology"/>
<evidence type="ECO:0000256" key="4">
    <source>
        <dbReference type="ARBA" id="ARBA00023002"/>
    </source>
</evidence>
<keyword evidence="5 8" id="KW-0520">NAD</keyword>
<feature type="active site" description="Proton acceptor" evidence="8 9">
    <location>
        <position position="175"/>
    </location>
</feature>
<comment type="caution">
    <text evidence="15">The sequence shown here is derived from an EMBL/GenBank/DDBJ whole genome shotgun (WGS) entry which is preliminary data.</text>
</comment>
<dbReference type="SUPFAM" id="SSF53223">
    <property type="entry name" value="Aminoacid dehydrogenase-like, N-terminal domain"/>
    <property type="match status" value="1"/>
</dbReference>
<comment type="catalytic activity">
    <reaction evidence="6 8">
        <text>oxaloacetate + H(+) = pyruvate + CO2</text>
        <dbReference type="Rhea" id="RHEA:15641"/>
        <dbReference type="ChEBI" id="CHEBI:15361"/>
        <dbReference type="ChEBI" id="CHEBI:15378"/>
        <dbReference type="ChEBI" id="CHEBI:16452"/>
        <dbReference type="ChEBI" id="CHEBI:16526"/>
        <dbReference type="EC" id="1.1.1.38"/>
    </reaction>
</comment>
<dbReference type="InterPro" id="IPR036291">
    <property type="entry name" value="NAD(P)-bd_dom_sf"/>
</dbReference>
<dbReference type="EC" id="1.1.1.38" evidence="8"/>
<dbReference type="GO" id="GO:0008948">
    <property type="term" value="F:oxaloacetate decarboxylase activity"/>
    <property type="evidence" value="ECO:0007669"/>
    <property type="project" value="UniProtKB-UniRule"/>
</dbReference>
<sequence>MNTNQNPDRPLYIPYAGNTLLELPLLNKGSAFSEEERINFNLKGLIPQVIESIEEQSHRSYQQYRTFNEDINKHIYLRNIQDTNETLFYHLIENHLSEMMPIIYTPTVGEACQRFSDIYRRHRGIFISYPDRHHIDDILHNVNRRNVKVIVLTDGERILGLGDQGIGGMGIPIGKLSLYTACGGISPAYTLPITLDVGTNNQQLLNDPIYMGWSQPRITGDEYFEFVDKVIQAIQRRWPQALIQFEDFAQHNAMPLLEKYRDQVCCFNDDIQGTAAVAVGSLIAASHASNQQLKDQTVAFLGAGSAGCGIAEQIIAQMVAEGLTDAEARKRVFMVDRFGLITENQPNLLNFQRKLAQDLKNIAGWAEAEQTISLLDVVKFAKPTVLIGVSGQPGLFSKDIITAMAQNCESPIIFPLSNPTSQVEAVPADIIQWTQGKALIATGSPFAPVNYHEEIYHISQCNNSYIFPGIGMGVIASGATRVTNKMLMASSNALAECSPKLTDPKANLLPELDQIQHISKVIALKVAQAAMEEGVAPKLTLEELEEKINSNFWRPQYRKYHRITF</sequence>
<dbReference type="CDD" id="cd05312">
    <property type="entry name" value="NAD_bind_1_malic_enz"/>
    <property type="match status" value="1"/>
</dbReference>
<dbReference type="AlphaFoldDB" id="A0A9D2USL4"/>
<comment type="similarity">
    <text evidence="2 8 12">Belongs to the malic enzymes family.</text>
</comment>
<evidence type="ECO:0000256" key="10">
    <source>
        <dbReference type="PIRSR" id="PIRSR000106-2"/>
    </source>
</evidence>
<feature type="binding site" evidence="10">
    <location>
        <position position="157"/>
    </location>
    <ligand>
        <name>(S)-malate</name>
        <dbReference type="ChEBI" id="CHEBI:15589"/>
    </ligand>
</feature>
<evidence type="ECO:0000256" key="9">
    <source>
        <dbReference type="PIRSR" id="PIRSR000106-1"/>
    </source>
</evidence>
<dbReference type="SMART" id="SM00919">
    <property type="entry name" value="Malic_M"/>
    <property type="match status" value="1"/>
</dbReference>
<dbReference type="FunFam" id="3.40.50.720:FF:000055">
    <property type="entry name" value="NAD-dependent malic enzyme"/>
    <property type="match status" value="1"/>
</dbReference>
<evidence type="ECO:0000256" key="11">
    <source>
        <dbReference type="PIRSR" id="PIRSR000106-3"/>
    </source>
</evidence>
<dbReference type="EMBL" id="DYWX01000069">
    <property type="protein sequence ID" value="HJF27867.1"/>
    <property type="molecule type" value="Genomic_DNA"/>
</dbReference>
<comment type="catalytic activity">
    <reaction evidence="7 8">
        <text>(S)-malate + NAD(+) = pyruvate + CO2 + NADH</text>
        <dbReference type="Rhea" id="RHEA:12653"/>
        <dbReference type="ChEBI" id="CHEBI:15361"/>
        <dbReference type="ChEBI" id="CHEBI:15589"/>
        <dbReference type="ChEBI" id="CHEBI:16526"/>
        <dbReference type="ChEBI" id="CHEBI:57540"/>
        <dbReference type="ChEBI" id="CHEBI:57945"/>
        <dbReference type="EC" id="1.1.1.38"/>
    </reaction>
</comment>
<feature type="binding site" evidence="8">
    <location>
        <position position="157"/>
    </location>
    <ligand>
        <name>NAD(+)</name>
        <dbReference type="ChEBI" id="CHEBI:57540"/>
    </ligand>
</feature>
<reference evidence="15" key="2">
    <citation type="submission" date="2021-09" db="EMBL/GenBank/DDBJ databases">
        <authorList>
            <person name="Gilroy R."/>
        </authorList>
    </citation>
    <scope>NUCLEOTIDE SEQUENCE</scope>
    <source>
        <strain evidence="15">CHK135-1449</strain>
    </source>
</reference>
<dbReference type="GO" id="GO:0051287">
    <property type="term" value="F:NAD binding"/>
    <property type="evidence" value="ECO:0007669"/>
    <property type="project" value="InterPro"/>
</dbReference>
<evidence type="ECO:0000313" key="15">
    <source>
        <dbReference type="EMBL" id="HJF27867.1"/>
    </source>
</evidence>
<accession>A0A9D2USL4</accession>
<comment type="cofactor">
    <cofactor evidence="8 11">
        <name>Mg(2+)</name>
        <dbReference type="ChEBI" id="CHEBI:18420"/>
    </cofactor>
    <cofactor evidence="8 11">
        <name>Mn(2+)</name>
        <dbReference type="ChEBI" id="CHEBI:29035"/>
    </cofactor>
    <text evidence="8 11">Divalent metal cations. Prefers magnesium or manganese.</text>
</comment>
<dbReference type="PROSITE" id="PS00331">
    <property type="entry name" value="MALIC_ENZYMES"/>
    <property type="match status" value="1"/>
</dbReference>
<dbReference type="Pfam" id="PF03949">
    <property type="entry name" value="Malic_M"/>
    <property type="match status" value="1"/>
</dbReference>
<dbReference type="InterPro" id="IPR037062">
    <property type="entry name" value="Malic_N_dom_sf"/>
</dbReference>
<dbReference type="GO" id="GO:0006108">
    <property type="term" value="P:malate metabolic process"/>
    <property type="evidence" value="ECO:0007669"/>
    <property type="project" value="TreeGrafter"/>
</dbReference>
<feature type="binding site" evidence="8 11">
    <location>
        <position position="247"/>
    </location>
    <ligand>
        <name>a divalent metal cation</name>
        <dbReference type="ChEBI" id="CHEBI:60240"/>
    </ligand>
</feature>
<dbReference type="SMART" id="SM01274">
    <property type="entry name" value="malic"/>
    <property type="match status" value="1"/>
</dbReference>
<reference evidence="15" key="1">
    <citation type="journal article" date="2021" name="PeerJ">
        <title>Extensive microbial diversity within the chicken gut microbiome revealed by metagenomics and culture.</title>
        <authorList>
            <person name="Gilroy R."/>
            <person name="Ravi A."/>
            <person name="Getino M."/>
            <person name="Pursley I."/>
            <person name="Horton D.L."/>
            <person name="Alikhan N.F."/>
            <person name="Baker D."/>
            <person name="Gharbi K."/>
            <person name="Hall N."/>
            <person name="Watson M."/>
            <person name="Adriaenssens E.M."/>
            <person name="Foster-Nyarko E."/>
            <person name="Jarju S."/>
            <person name="Secka A."/>
            <person name="Antonio M."/>
            <person name="Oren A."/>
            <person name="Chaudhuri R.R."/>
            <person name="La Ragione R."/>
            <person name="Hildebrand F."/>
            <person name="Pallen M.J."/>
        </authorList>
    </citation>
    <scope>NUCLEOTIDE SEQUENCE</scope>
    <source>
        <strain evidence="15">CHK135-1449</strain>
    </source>
</reference>
<comment type="subunit">
    <text evidence="8">Homotetramer.</text>
</comment>